<evidence type="ECO:0000259" key="1">
    <source>
        <dbReference type="Pfam" id="PF22016"/>
    </source>
</evidence>
<accession>A0A7W1WXM6</accession>
<keyword evidence="3" id="KW-1185">Reference proteome</keyword>
<organism evidence="2 3">
    <name type="scientific">Marinobacterium marinum</name>
    <dbReference type="NCBI Taxonomy" id="2756129"/>
    <lineage>
        <taxon>Bacteria</taxon>
        <taxon>Pseudomonadati</taxon>
        <taxon>Pseudomonadota</taxon>
        <taxon>Gammaproteobacteria</taxon>
        <taxon>Oceanospirillales</taxon>
        <taxon>Oceanospirillaceae</taxon>
        <taxon>Marinobacterium</taxon>
    </lineage>
</organism>
<dbReference type="Pfam" id="PF22016">
    <property type="entry name" value="DUF6933"/>
    <property type="match status" value="1"/>
</dbReference>
<reference evidence="2 3" key="1">
    <citation type="submission" date="2020-07" db="EMBL/GenBank/DDBJ databases">
        <title>Bacterium isolated from marien macroalgae.</title>
        <authorList>
            <person name="Zhu K."/>
            <person name="Lu D."/>
            <person name="Du Z."/>
        </authorList>
    </citation>
    <scope>NUCLEOTIDE SEQUENCE [LARGE SCALE GENOMIC DNA]</scope>
    <source>
        <strain evidence="2 3">3-1745</strain>
    </source>
</reference>
<dbReference type="AlphaFoldDB" id="A0A7W1WXM6"/>
<dbReference type="RefSeq" id="WP_181738643.1">
    <property type="nucleotide sequence ID" value="NZ_JACEMT010000042.1"/>
</dbReference>
<proteinExistence type="predicted"/>
<dbReference type="InterPro" id="IPR053864">
    <property type="entry name" value="DUF6933"/>
</dbReference>
<comment type="caution">
    <text evidence="2">The sequence shown here is derived from an EMBL/GenBank/DDBJ whole genome shotgun (WGS) entry which is preliminary data.</text>
</comment>
<dbReference type="EMBL" id="JACEMT010000042">
    <property type="protein sequence ID" value="MBA4502119.1"/>
    <property type="molecule type" value="Genomic_DNA"/>
</dbReference>
<gene>
    <name evidence="2" type="ORF">H1S06_07035</name>
</gene>
<name>A0A7W1WXM6_9GAMM</name>
<evidence type="ECO:0000313" key="3">
    <source>
        <dbReference type="Proteomes" id="UP000538931"/>
    </source>
</evidence>
<protein>
    <recommendedName>
        <fullName evidence="1">DUF6933 domain-containing protein</fullName>
    </recommendedName>
</protein>
<dbReference type="Proteomes" id="UP000538931">
    <property type="component" value="Unassembled WGS sequence"/>
</dbReference>
<feature type="domain" description="DUF6933" evidence="1">
    <location>
        <begin position="3"/>
        <end position="165"/>
    </location>
</feature>
<evidence type="ECO:0000313" key="2">
    <source>
        <dbReference type="EMBL" id="MBA4502119.1"/>
    </source>
</evidence>
<sequence>MRIHVTRKLADKLKKAGFEIADAPQESPSALGEWHANITTIQRRQCLVFTHDQTRFSLALIGVTQKELKALTFWFNDMLGNTMLKLGYPAELMERAVGLVDELSFDTACSRSVQGTLKNMMLDLEALTWDGSDIMELGPYSVSARLCERPCGIKDMKKREFIWPAAEMLNLLKQLPDPRETMH</sequence>